<evidence type="ECO:0000259" key="4">
    <source>
        <dbReference type="PROSITE" id="PS00036"/>
    </source>
</evidence>
<dbReference type="InterPro" id="IPR018287">
    <property type="entry name" value="Hap4_TF_heteromerisation"/>
</dbReference>
<evidence type="ECO:0000256" key="3">
    <source>
        <dbReference type="SAM" id="MobiDB-lite"/>
    </source>
</evidence>
<name>A0ABR4A6J4_9LECA</name>
<feature type="compositionally biased region" description="Polar residues" evidence="3">
    <location>
        <begin position="16"/>
        <end position="36"/>
    </location>
</feature>
<dbReference type="SMART" id="SM00338">
    <property type="entry name" value="BRLZ"/>
    <property type="match status" value="1"/>
</dbReference>
<organism evidence="5 6">
    <name type="scientific">Stereocaulon virgatum</name>
    <dbReference type="NCBI Taxonomy" id="373712"/>
    <lineage>
        <taxon>Eukaryota</taxon>
        <taxon>Fungi</taxon>
        <taxon>Dikarya</taxon>
        <taxon>Ascomycota</taxon>
        <taxon>Pezizomycotina</taxon>
        <taxon>Lecanoromycetes</taxon>
        <taxon>OSLEUM clade</taxon>
        <taxon>Lecanoromycetidae</taxon>
        <taxon>Lecanorales</taxon>
        <taxon>Lecanorineae</taxon>
        <taxon>Stereocaulaceae</taxon>
        <taxon>Stereocaulon</taxon>
    </lineage>
</organism>
<feature type="region of interest" description="Disordered" evidence="3">
    <location>
        <begin position="235"/>
        <end position="262"/>
    </location>
</feature>
<dbReference type="EMBL" id="JBEFKJ010000020">
    <property type="protein sequence ID" value="KAL2040653.1"/>
    <property type="molecule type" value="Genomic_DNA"/>
</dbReference>
<dbReference type="InterPro" id="IPR004827">
    <property type="entry name" value="bZIP"/>
</dbReference>
<evidence type="ECO:0000256" key="2">
    <source>
        <dbReference type="ARBA" id="ARBA00023242"/>
    </source>
</evidence>
<sequence length="514" mass="55538">MMHPYAVAPSPEGSVPSPTTTASPQALTPATSSNVNKPLAPMPGSGNVPPISINKHWVLPPKPKPGRKPAVDTPPTKRKAQNREAQRAFRERRAAKVGELEEEMKRMEEEDRREQEGLRAKIERLEGEVEEYSRLVVSWSERCREMEMTCARERQLRQNAEMEVETLRKGMKNGTEAVALPPRRSAQNRYVEEQATKEEEDQGSAAAYADGCGNCSKDTRCACVEDAFEMGGMAAEDPTSSTFKRPHSPLSTSDNKRARQNSNFNDGIEIDFTSQFATSRPSPLTTATSSSSIAALAPLDPCGFCVSGGICICAELSKDNDLKPPPSLFSTPSQASTNGVANSDSCVRGPGTCAQCLSDPRSESFCRSVAAARLSTHGNSIHTIGAVSLPTSQSDGVLEGTIPCAEAFITLSRHPGFDQATSEMSTWVPQLAVNRKQATRPDRTAYDIEAASVMSVLKYFDRRFAPAEAQAEETNGTPLTGHNSIILPTRSSGAAADADPKGWIAYEPSQRSGR</sequence>
<proteinExistence type="predicted"/>
<reference evidence="5 6" key="1">
    <citation type="submission" date="2024-09" db="EMBL/GenBank/DDBJ databases">
        <title>Rethinking Asexuality: The Enigmatic Case of Functional Sexual Genes in Lepraria (Stereocaulaceae).</title>
        <authorList>
            <person name="Doellman M."/>
            <person name="Sun Y."/>
            <person name="Barcenas-Pena A."/>
            <person name="Lumbsch H.T."/>
            <person name="Grewe F."/>
        </authorList>
    </citation>
    <scope>NUCLEOTIDE SEQUENCE [LARGE SCALE GENOMIC DNA]</scope>
    <source>
        <strain evidence="5 6">Mercado 3170</strain>
    </source>
</reference>
<gene>
    <name evidence="5" type="ORF">N7G274_006632</name>
</gene>
<keyword evidence="6" id="KW-1185">Reference proteome</keyword>
<dbReference type="InterPro" id="IPR046347">
    <property type="entry name" value="bZIP_sf"/>
</dbReference>
<dbReference type="Gene3D" id="1.20.5.170">
    <property type="match status" value="1"/>
</dbReference>
<comment type="caution">
    <text evidence="5">The sequence shown here is derived from an EMBL/GenBank/DDBJ whole genome shotgun (WGS) entry which is preliminary data.</text>
</comment>
<feature type="domain" description="BZIP" evidence="4">
    <location>
        <begin position="77"/>
        <end position="92"/>
    </location>
</feature>
<dbReference type="PANTHER" id="PTHR40621:SF7">
    <property type="entry name" value="BZIP DOMAIN-CONTAINING PROTEIN"/>
    <property type="match status" value="1"/>
</dbReference>
<dbReference type="Proteomes" id="UP001590950">
    <property type="component" value="Unassembled WGS sequence"/>
</dbReference>
<feature type="compositionally biased region" description="Basic and acidic residues" evidence="3">
    <location>
        <begin position="81"/>
        <end position="116"/>
    </location>
</feature>
<feature type="region of interest" description="Disordered" evidence="3">
    <location>
        <begin position="490"/>
        <end position="514"/>
    </location>
</feature>
<evidence type="ECO:0000256" key="1">
    <source>
        <dbReference type="ARBA" id="ARBA00004123"/>
    </source>
</evidence>
<keyword evidence="2" id="KW-0539">Nucleus</keyword>
<evidence type="ECO:0000313" key="5">
    <source>
        <dbReference type="EMBL" id="KAL2040653.1"/>
    </source>
</evidence>
<dbReference type="Pfam" id="PF10297">
    <property type="entry name" value="Hap4_Hap_bind"/>
    <property type="match status" value="1"/>
</dbReference>
<dbReference type="SUPFAM" id="SSF57959">
    <property type="entry name" value="Leucine zipper domain"/>
    <property type="match status" value="1"/>
</dbReference>
<dbReference type="InterPro" id="IPR050936">
    <property type="entry name" value="AP-1-like"/>
</dbReference>
<evidence type="ECO:0000313" key="6">
    <source>
        <dbReference type="Proteomes" id="UP001590950"/>
    </source>
</evidence>
<feature type="region of interest" description="Disordered" evidence="3">
    <location>
        <begin position="1"/>
        <end position="116"/>
    </location>
</feature>
<dbReference type="PROSITE" id="PS00036">
    <property type="entry name" value="BZIP_BASIC"/>
    <property type="match status" value="1"/>
</dbReference>
<accession>A0ABR4A6J4</accession>
<protein>
    <recommendedName>
        <fullName evidence="4">BZIP domain-containing protein</fullName>
    </recommendedName>
</protein>
<feature type="compositionally biased region" description="Polar residues" evidence="3">
    <location>
        <begin position="238"/>
        <end position="253"/>
    </location>
</feature>
<comment type="subcellular location">
    <subcellularLocation>
        <location evidence="1">Nucleus</location>
    </subcellularLocation>
</comment>
<dbReference type="CDD" id="cd14688">
    <property type="entry name" value="bZIP_YAP"/>
    <property type="match status" value="1"/>
</dbReference>
<dbReference type="PANTHER" id="PTHR40621">
    <property type="entry name" value="TRANSCRIPTION FACTOR KAPC-RELATED"/>
    <property type="match status" value="1"/>
</dbReference>